<keyword evidence="2" id="KW-1185">Reference proteome</keyword>
<reference evidence="1 2" key="1">
    <citation type="submission" date="2018-05" db="EMBL/GenBank/DDBJ databases">
        <title>Leucothrix arctica sp. nov., isolated from Arctic seawater.</title>
        <authorList>
            <person name="Choi A."/>
            <person name="Baek K."/>
        </authorList>
    </citation>
    <scope>NUCLEOTIDE SEQUENCE [LARGE SCALE GENOMIC DNA]</scope>
    <source>
        <strain evidence="1 2">IMCC9719</strain>
    </source>
</reference>
<evidence type="ECO:0008006" key="3">
    <source>
        <dbReference type="Google" id="ProtNLM"/>
    </source>
</evidence>
<comment type="caution">
    <text evidence="1">The sequence shown here is derived from an EMBL/GenBank/DDBJ whole genome shotgun (WGS) entry which is preliminary data.</text>
</comment>
<proteinExistence type="predicted"/>
<gene>
    <name evidence="1" type="ORF">DKT75_19200</name>
</gene>
<dbReference type="RefSeq" id="WP_109825849.1">
    <property type="nucleotide sequence ID" value="NZ_QGKL01000042.1"/>
</dbReference>
<dbReference type="AlphaFoldDB" id="A0A317C571"/>
<protein>
    <recommendedName>
        <fullName evidence="3">Cysteine-rich domain-containing protein</fullName>
    </recommendedName>
</protein>
<name>A0A317C571_9GAMM</name>
<accession>A0A317C571</accession>
<evidence type="ECO:0000313" key="1">
    <source>
        <dbReference type="EMBL" id="PWQ93738.1"/>
    </source>
</evidence>
<organism evidence="1 2">
    <name type="scientific">Leucothrix arctica</name>
    <dbReference type="NCBI Taxonomy" id="1481894"/>
    <lineage>
        <taxon>Bacteria</taxon>
        <taxon>Pseudomonadati</taxon>
        <taxon>Pseudomonadota</taxon>
        <taxon>Gammaproteobacteria</taxon>
        <taxon>Thiotrichales</taxon>
        <taxon>Thiotrichaceae</taxon>
        <taxon>Leucothrix</taxon>
    </lineage>
</organism>
<sequence>MKSILILGYAKYVDEAYLSQVQFIQERLIQLKDERSFTLLPHCTEKTNVSSSVGEWQQVFKQLGVTLKTKALGCCGMAGTYGHEARNVETSKTIYEQSWKTAISEAEDTSQLLATGYSCRCQVKRFSDVKIQHPIPVLLQVLGGR</sequence>
<dbReference type="OrthoDB" id="9811557at2"/>
<dbReference type="EMBL" id="QGKL01000042">
    <property type="protein sequence ID" value="PWQ93738.1"/>
    <property type="molecule type" value="Genomic_DNA"/>
</dbReference>
<dbReference type="Proteomes" id="UP000245506">
    <property type="component" value="Unassembled WGS sequence"/>
</dbReference>
<evidence type="ECO:0000313" key="2">
    <source>
        <dbReference type="Proteomes" id="UP000245506"/>
    </source>
</evidence>